<dbReference type="GeneID" id="93523936"/>
<protein>
    <submittedName>
        <fullName evidence="1">Uncharacterized protein</fullName>
    </submittedName>
</protein>
<organism evidence="1 2">
    <name type="scientific">Phocaeicola dorei</name>
    <dbReference type="NCBI Taxonomy" id="357276"/>
    <lineage>
        <taxon>Bacteria</taxon>
        <taxon>Pseudomonadati</taxon>
        <taxon>Bacteroidota</taxon>
        <taxon>Bacteroidia</taxon>
        <taxon>Bacteroidales</taxon>
        <taxon>Bacteroidaceae</taxon>
        <taxon>Phocaeicola</taxon>
    </lineage>
</organism>
<proteinExistence type="predicted"/>
<evidence type="ECO:0000313" key="1">
    <source>
        <dbReference type="EMBL" id="TWV69268.1"/>
    </source>
</evidence>
<comment type="caution">
    <text evidence="1">The sequence shown here is derived from an EMBL/GenBank/DDBJ whole genome shotgun (WGS) entry which is preliminary data.</text>
</comment>
<dbReference type="AlphaFoldDB" id="A0A4R4I4P3"/>
<accession>A0A4R4I4P3</accession>
<name>A0A4R4I4P3_9BACT</name>
<dbReference type="RefSeq" id="WP_134771224.1">
    <property type="nucleotide sequence ID" value="NZ_JBCOCF010000008.1"/>
</dbReference>
<gene>
    <name evidence="1" type="ORF">FSA04_15035</name>
</gene>
<dbReference type="Proteomes" id="UP000315833">
    <property type="component" value="Unassembled WGS sequence"/>
</dbReference>
<evidence type="ECO:0000313" key="2">
    <source>
        <dbReference type="Proteomes" id="UP000315833"/>
    </source>
</evidence>
<dbReference type="EMBL" id="VOIF01000018">
    <property type="protein sequence ID" value="TWV69268.1"/>
    <property type="molecule type" value="Genomic_DNA"/>
</dbReference>
<reference evidence="1 2" key="1">
    <citation type="submission" date="2019-07" db="EMBL/GenBank/DDBJ databases">
        <title>Genome sequencing of Bacteroides dorei iSURF_12.</title>
        <authorList>
            <person name="Sevigny J.L."/>
            <person name="Ruoff K.L."/>
            <person name="Price C.E."/>
            <person name="Valls R.A."/>
            <person name="O'Toole G.A."/>
        </authorList>
    </citation>
    <scope>NUCLEOTIDE SEQUENCE [LARGE SCALE GENOMIC DNA]</scope>
    <source>
        <strain evidence="1 2">ANK132K_1B</strain>
    </source>
</reference>
<sequence length="158" mass="18450">MSKFILYISMIILGFIFIPSYANCLNIDSTNIESKTKDTLVFCYNCDTLRQTLVFQRIDDFKIDFELTSYNRLKNEIKRVNGIAENKYSSDYGSEMDFNEDGEMYLVVEYIYESEEVFLSFRFDKGYTKVNVEVADEVSPNNYCPLHSIKTLLKCKSS</sequence>